<feature type="non-terminal residue" evidence="1">
    <location>
        <position position="1"/>
    </location>
</feature>
<organism evidence="1 2">
    <name type="scientific">Clavibacter michiganensis subsp. insidiosus</name>
    <dbReference type="NCBI Taxonomy" id="33014"/>
    <lineage>
        <taxon>Bacteria</taxon>
        <taxon>Bacillati</taxon>
        <taxon>Actinomycetota</taxon>
        <taxon>Actinomycetes</taxon>
        <taxon>Micrococcales</taxon>
        <taxon>Microbacteriaceae</taxon>
        <taxon>Clavibacter</taxon>
    </lineage>
</organism>
<dbReference type="Proteomes" id="UP000266634">
    <property type="component" value="Unassembled WGS sequence"/>
</dbReference>
<accession>A0A399NSU1</accession>
<dbReference type="EMBL" id="QWEA01001674">
    <property type="protein sequence ID" value="RII97240.1"/>
    <property type="molecule type" value="Genomic_DNA"/>
</dbReference>
<reference evidence="1 2" key="1">
    <citation type="submission" date="2018-08" db="EMBL/GenBank/DDBJ databases">
        <title>Genome Sequence of Clavibacter michiganensis Subspecies type strains, and the Atypical Peach-Colored Strains Isolated from Tomato.</title>
        <authorList>
            <person name="Osdaghi E."/>
            <person name="Portier P."/>
            <person name="Briand M."/>
            <person name="Jacques M.-A."/>
        </authorList>
    </citation>
    <scope>NUCLEOTIDE SEQUENCE [LARGE SCALE GENOMIC DNA]</scope>
    <source>
        <strain evidence="1 2">CFBP 6488</strain>
    </source>
</reference>
<feature type="non-terminal residue" evidence="1">
    <location>
        <position position="117"/>
    </location>
</feature>
<name>A0A399NSU1_9MICO</name>
<proteinExistence type="predicted"/>
<sequence length="117" mass="12881">WLLGSRLLHRWAARPPSPRARGREWRQHLTALANGFQPQPSGGRTFRALITEDAGGVLVVPRFRAAGVEFGDVVRKRARRSGWTYVAVTLPVPLPHLLLDATGDDARGGDLPASVRR</sequence>
<comment type="caution">
    <text evidence="1">The sequence shown here is derived from an EMBL/GenBank/DDBJ whole genome shotgun (WGS) entry which is preliminary data.</text>
</comment>
<gene>
    <name evidence="1" type="ORF">DZF93_20285</name>
</gene>
<evidence type="ECO:0000313" key="2">
    <source>
        <dbReference type="Proteomes" id="UP000266634"/>
    </source>
</evidence>
<dbReference type="AlphaFoldDB" id="A0A399NSU1"/>
<protein>
    <submittedName>
        <fullName evidence="1">Uncharacterized protein</fullName>
    </submittedName>
</protein>
<evidence type="ECO:0000313" key="1">
    <source>
        <dbReference type="EMBL" id="RII97240.1"/>
    </source>
</evidence>